<dbReference type="CDD" id="cd07984">
    <property type="entry name" value="LPLAT_LABLAT-like"/>
    <property type="match status" value="1"/>
</dbReference>
<evidence type="ECO:0000313" key="8">
    <source>
        <dbReference type="EMBL" id="SUO95419.1"/>
    </source>
</evidence>
<keyword evidence="5 7" id="KW-0472">Membrane</keyword>
<comment type="subcellular location">
    <subcellularLocation>
        <location evidence="1">Cell inner membrane</location>
    </subcellularLocation>
</comment>
<reference evidence="8 9" key="1">
    <citation type="submission" date="2018-06" db="EMBL/GenBank/DDBJ databases">
        <authorList>
            <consortium name="Pathogen Informatics"/>
            <person name="Doyle S."/>
        </authorList>
    </citation>
    <scope>NUCLEOTIDE SEQUENCE [LARGE SCALE GENOMIC DNA]</scope>
    <source>
        <strain evidence="8 9">NCTC13337</strain>
    </source>
</reference>
<gene>
    <name evidence="8" type="ORF">NCTC13337_01316</name>
</gene>
<name>A0A380MRZ8_9GAMM</name>
<evidence type="ECO:0000256" key="2">
    <source>
        <dbReference type="ARBA" id="ARBA00022475"/>
    </source>
</evidence>
<dbReference type="PANTHER" id="PTHR30606:SF9">
    <property type="entry name" value="LIPID A BIOSYNTHESIS LAUROYLTRANSFERASE"/>
    <property type="match status" value="1"/>
</dbReference>
<dbReference type="InterPro" id="IPR014548">
    <property type="entry name" value="Ac_Trasf"/>
</dbReference>
<organism evidence="8 9">
    <name type="scientific">Suttonella ornithocola</name>
    <dbReference type="NCBI Taxonomy" id="279832"/>
    <lineage>
        <taxon>Bacteria</taxon>
        <taxon>Pseudomonadati</taxon>
        <taxon>Pseudomonadota</taxon>
        <taxon>Gammaproteobacteria</taxon>
        <taxon>Cardiobacteriales</taxon>
        <taxon>Cardiobacteriaceae</taxon>
        <taxon>Suttonella</taxon>
    </lineage>
</organism>
<sequence>MEKINPQHWAKQSERGNRWILAITIWIVRYLPSWLIRLIITLVAFYYFLTSPSARCYVSYYQRRLRRAYGEQCLPKYFPRLRQFMAFAESIADRFAVWQHRLTLDDIVIHRPQFLEEESLRPTAGSRGQLVLCSHLGNIEITRAFAARYPHFKLNVLIHSGHAKAFNAALKKAGADDLRLLQVTELNPATMMMLAERVDAGEWIAIAADRVPVRGEKILAADFLGDSADFAQGPWLLAGLLKTPINTLFCLKEQGRYHIYFERFMDELQWQHSTRMAAIQSALNGYSKMLENYCRKAPLQWFNFFNFWQDKHD</sequence>
<feature type="transmembrane region" description="Helical" evidence="7">
    <location>
        <begin position="20"/>
        <end position="49"/>
    </location>
</feature>
<dbReference type="GO" id="GO:0005886">
    <property type="term" value="C:plasma membrane"/>
    <property type="evidence" value="ECO:0007669"/>
    <property type="project" value="UniProtKB-SubCell"/>
</dbReference>
<evidence type="ECO:0000313" key="9">
    <source>
        <dbReference type="Proteomes" id="UP000254601"/>
    </source>
</evidence>
<dbReference type="PANTHER" id="PTHR30606">
    <property type="entry name" value="LIPID A BIOSYNTHESIS LAUROYL ACYLTRANSFERASE"/>
    <property type="match status" value="1"/>
</dbReference>
<accession>A0A380MRZ8</accession>
<dbReference type="RefSeq" id="WP_072575558.1">
    <property type="nucleotide sequence ID" value="NZ_LWHB01000012.1"/>
</dbReference>
<dbReference type="Pfam" id="PF03279">
    <property type="entry name" value="Lip_A_acyltrans"/>
    <property type="match status" value="1"/>
</dbReference>
<dbReference type="Proteomes" id="UP000254601">
    <property type="component" value="Unassembled WGS sequence"/>
</dbReference>
<keyword evidence="2" id="KW-1003">Cell membrane</keyword>
<dbReference type="PIRSF" id="PIRSF028561">
    <property type="entry name" value="Ac_Trasf"/>
    <property type="match status" value="1"/>
</dbReference>
<protein>
    <submittedName>
        <fullName evidence="8">Lipid A biosynthesis lauroyl acyltransferase</fullName>
    </submittedName>
</protein>
<evidence type="ECO:0000256" key="4">
    <source>
        <dbReference type="ARBA" id="ARBA00022679"/>
    </source>
</evidence>
<dbReference type="EMBL" id="UHIC01000001">
    <property type="protein sequence ID" value="SUO95419.1"/>
    <property type="molecule type" value="Genomic_DNA"/>
</dbReference>
<evidence type="ECO:0000256" key="7">
    <source>
        <dbReference type="SAM" id="Phobius"/>
    </source>
</evidence>
<evidence type="ECO:0000256" key="5">
    <source>
        <dbReference type="ARBA" id="ARBA00023136"/>
    </source>
</evidence>
<keyword evidence="6 8" id="KW-0012">Acyltransferase</keyword>
<dbReference type="AlphaFoldDB" id="A0A380MRZ8"/>
<evidence type="ECO:0000256" key="6">
    <source>
        <dbReference type="ARBA" id="ARBA00023315"/>
    </source>
</evidence>
<keyword evidence="3" id="KW-0997">Cell inner membrane</keyword>
<keyword evidence="9" id="KW-1185">Reference proteome</keyword>
<proteinExistence type="predicted"/>
<dbReference type="GO" id="GO:0016746">
    <property type="term" value="F:acyltransferase activity"/>
    <property type="evidence" value="ECO:0007669"/>
    <property type="project" value="UniProtKB-KW"/>
</dbReference>
<dbReference type="GO" id="GO:0009247">
    <property type="term" value="P:glycolipid biosynthetic process"/>
    <property type="evidence" value="ECO:0007669"/>
    <property type="project" value="UniProtKB-ARBA"/>
</dbReference>
<keyword evidence="7" id="KW-1133">Transmembrane helix</keyword>
<dbReference type="OrthoDB" id="9808633at2"/>
<keyword evidence="4 8" id="KW-0808">Transferase</keyword>
<evidence type="ECO:0000256" key="1">
    <source>
        <dbReference type="ARBA" id="ARBA00004533"/>
    </source>
</evidence>
<dbReference type="InterPro" id="IPR004960">
    <property type="entry name" value="LipA_acyltrans"/>
</dbReference>
<keyword evidence="7" id="KW-0812">Transmembrane</keyword>
<evidence type="ECO:0000256" key="3">
    <source>
        <dbReference type="ARBA" id="ARBA00022519"/>
    </source>
</evidence>